<dbReference type="KEGG" id="mai:MICA_1991"/>
<evidence type="ECO:0000259" key="1">
    <source>
        <dbReference type="Pfam" id="PF00565"/>
    </source>
</evidence>
<dbReference type="InterPro" id="IPR016071">
    <property type="entry name" value="Staphylococal_nuclease_OB-fold"/>
</dbReference>
<accession>G2KNQ4</accession>
<dbReference type="Pfam" id="PF00565">
    <property type="entry name" value="SNase"/>
    <property type="match status" value="1"/>
</dbReference>
<dbReference type="STRING" id="856793.MICA_1991"/>
<dbReference type="HOGENOM" id="CLU_2955321_0_0_5"/>
<dbReference type="AlphaFoldDB" id="G2KNQ4"/>
<reference evidence="2 3" key="1">
    <citation type="journal article" date="2011" name="BMC Genomics">
        <title>Genomic insights into an obligate epibiotic bacterial predator: Micavibrio aeruginosavorus ARL-13.</title>
        <authorList>
            <person name="Wang Z."/>
            <person name="Kadouri D."/>
            <person name="Wu M."/>
        </authorList>
    </citation>
    <scope>NUCLEOTIDE SEQUENCE [LARGE SCALE GENOMIC DNA]</scope>
    <source>
        <strain evidence="2 3">ARL-13</strain>
    </source>
</reference>
<evidence type="ECO:0000313" key="2">
    <source>
        <dbReference type="EMBL" id="AEP10299.1"/>
    </source>
</evidence>
<dbReference type="Gene3D" id="2.40.50.90">
    <property type="match status" value="1"/>
</dbReference>
<name>G2KNQ4_MICAA</name>
<feature type="domain" description="TNase-like" evidence="1">
    <location>
        <begin position="7"/>
        <end position="48"/>
    </location>
</feature>
<protein>
    <recommendedName>
        <fullName evidence="1">TNase-like domain-containing protein</fullName>
    </recommendedName>
</protein>
<dbReference type="SUPFAM" id="SSF50199">
    <property type="entry name" value="Staphylococcal nuclease"/>
    <property type="match status" value="1"/>
</dbReference>
<keyword evidence="3" id="KW-1185">Reference proteome</keyword>
<dbReference type="EMBL" id="CP002382">
    <property type="protein sequence ID" value="AEP10299.1"/>
    <property type="molecule type" value="Genomic_DNA"/>
</dbReference>
<organism evidence="2 3">
    <name type="scientific">Micavibrio aeruginosavorus (strain ARL-13)</name>
    <dbReference type="NCBI Taxonomy" id="856793"/>
    <lineage>
        <taxon>Bacteria</taxon>
        <taxon>Pseudomonadati</taxon>
        <taxon>Bdellovibrionota</taxon>
        <taxon>Bdellovibrionia</taxon>
        <taxon>Bdellovibrionales</taxon>
        <taxon>Pseudobdellovibrionaceae</taxon>
        <taxon>Micavibrio</taxon>
    </lineage>
</organism>
<gene>
    <name evidence="2" type="ordered locus">MICA_1991</name>
</gene>
<dbReference type="InterPro" id="IPR035437">
    <property type="entry name" value="SNase_OB-fold_sf"/>
</dbReference>
<proteinExistence type="predicted"/>
<dbReference type="Proteomes" id="UP000009286">
    <property type="component" value="Chromosome"/>
</dbReference>
<sequence>MYCTIDDLDVGSMMVQAGIAKDYTRYSGGYYRVEQAKAKKEKRGLWKEQWLLDEKKEKK</sequence>
<evidence type="ECO:0000313" key="3">
    <source>
        <dbReference type="Proteomes" id="UP000009286"/>
    </source>
</evidence>
<dbReference type="eggNOG" id="COG1525">
    <property type="taxonomic scope" value="Bacteria"/>
</dbReference>